<dbReference type="OrthoDB" id="913677at2759"/>
<protein>
    <submittedName>
        <fullName evidence="2">Uncharacterized protein</fullName>
    </submittedName>
</protein>
<gene>
    <name evidence="2" type="ORF">PHJA_000628800</name>
</gene>
<comment type="caution">
    <text evidence="2">The sequence shown here is derived from an EMBL/GenBank/DDBJ whole genome shotgun (WGS) entry which is preliminary data.</text>
</comment>
<sequence>MTISLEALAMSGTNFLEVGFDMEEWEQMDAEVPDHLLAEEEEEEEEKESKRDKTGYECSFQSYVRENKNGNERESVDAERYDLIAKCWSHVPLRFGMIIISTSLWLVMKKYRKIRSSFMLIICIFLLQIGR</sequence>
<keyword evidence="3" id="KW-1185">Reference proteome</keyword>
<accession>A0A830BAZ8</accession>
<feature type="region of interest" description="Disordered" evidence="1">
    <location>
        <begin position="33"/>
        <end position="54"/>
    </location>
</feature>
<name>A0A830BAZ8_9LAMI</name>
<proteinExistence type="predicted"/>
<evidence type="ECO:0000313" key="3">
    <source>
        <dbReference type="Proteomes" id="UP000653305"/>
    </source>
</evidence>
<evidence type="ECO:0000256" key="1">
    <source>
        <dbReference type="SAM" id="MobiDB-lite"/>
    </source>
</evidence>
<reference evidence="2" key="1">
    <citation type="submission" date="2020-07" db="EMBL/GenBank/DDBJ databases">
        <title>Ethylene signaling mediates host invasion by parasitic plants.</title>
        <authorList>
            <person name="Yoshida S."/>
        </authorList>
    </citation>
    <scope>NUCLEOTIDE SEQUENCE</scope>
    <source>
        <strain evidence="2">Okayama</strain>
    </source>
</reference>
<dbReference type="EMBL" id="BMAC01000094">
    <property type="protein sequence ID" value="GFP84850.1"/>
    <property type="molecule type" value="Genomic_DNA"/>
</dbReference>
<organism evidence="2 3">
    <name type="scientific">Phtheirospermum japonicum</name>
    <dbReference type="NCBI Taxonomy" id="374723"/>
    <lineage>
        <taxon>Eukaryota</taxon>
        <taxon>Viridiplantae</taxon>
        <taxon>Streptophyta</taxon>
        <taxon>Embryophyta</taxon>
        <taxon>Tracheophyta</taxon>
        <taxon>Spermatophyta</taxon>
        <taxon>Magnoliopsida</taxon>
        <taxon>eudicotyledons</taxon>
        <taxon>Gunneridae</taxon>
        <taxon>Pentapetalae</taxon>
        <taxon>asterids</taxon>
        <taxon>lamiids</taxon>
        <taxon>Lamiales</taxon>
        <taxon>Orobanchaceae</taxon>
        <taxon>Orobanchaceae incertae sedis</taxon>
        <taxon>Phtheirospermum</taxon>
    </lineage>
</organism>
<evidence type="ECO:0000313" key="2">
    <source>
        <dbReference type="EMBL" id="GFP84850.1"/>
    </source>
</evidence>
<dbReference type="AlphaFoldDB" id="A0A830BAZ8"/>
<dbReference type="Proteomes" id="UP000653305">
    <property type="component" value="Unassembled WGS sequence"/>
</dbReference>